<sequence>MDHAQKTAQTGINSQDGVMKPLLQGIESLADWEIKQAQIRSNWLKMLGTPPIEGMNFEAGSDGSYEVISEAEEEDHRRLYIRYETRDGDTVFAYLLLPQQSGEANKNHPAVLALHPTTEAGKSDISLKEGRDNRRYGLELVKRGYVVLAPDSITFGDRVYEGENPFQTAPFYKRYPEWTAVGKMLADHIRGVDILVSLPQVKANQIGVIGHSLGGYNGWFMAGIDRRIRAVVSSCGFSMFSGDPERNRWGRREWFSHIPSLTEEINRNHYSFEWHEIAALAAPTPMFMWCGTRDKIFPNWRENVGGLADIESLYRFLNKEQVFDCWFGAEGHDFPLDIRERAYRFLDQHLGRLTVET</sequence>
<evidence type="ECO:0000256" key="1">
    <source>
        <dbReference type="ARBA" id="ARBA00022801"/>
    </source>
</evidence>
<dbReference type="InterPro" id="IPR000073">
    <property type="entry name" value="AB_hydrolase_1"/>
</dbReference>
<organism evidence="4 5">
    <name type="scientific">Paenibacillus uliginis N3/975</name>
    <dbReference type="NCBI Taxonomy" id="1313296"/>
    <lineage>
        <taxon>Bacteria</taxon>
        <taxon>Bacillati</taxon>
        <taxon>Bacillota</taxon>
        <taxon>Bacilli</taxon>
        <taxon>Bacillales</taxon>
        <taxon>Paenibacillaceae</taxon>
        <taxon>Paenibacillus</taxon>
    </lineage>
</organism>
<dbReference type="PANTHER" id="PTHR22946:SF9">
    <property type="entry name" value="POLYKETIDE TRANSFERASE AF380"/>
    <property type="match status" value="1"/>
</dbReference>
<evidence type="ECO:0000313" key="4">
    <source>
        <dbReference type="EMBL" id="SMF83102.1"/>
    </source>
</evidence>
<keyword evidence="1 4" id="KW-0378">Hydrolase</keyword>
<dbReference type="Pfam" id="PF12697">
    <property type="entry name" value="Abhydrolase_6"/>
    <property type="match status" value="1"/>
</dbReference>
<evidence type="ECO:0000259" key="3">
    <source>
        <dbReference type="Pfam" id="PF12697"/>
    </source>
</evidence>
<dbReference type="GO" id="GO:0052689">
    <property type="term" value="F:carboxylic ester hydrolase activity"/>
    <property type="evidence" value="ECO:0007669"/>
    <property type="project" value="UniProtKB-ARBA"/>
</dbReference>
<name>A0A1X7HB13_9BACL</name>
<proteinExistence type="inferred from homology"/>
<dbReference type="RefSeq" id="WP_208919303.1">
    <property type="nucleotide sequence ID" value="NZ_LT840184.1"/>
</dbReference>
<dbReference type="EMBL" id="LT840184">
    <property type="protein sequence ID" value="SMF83102.1"/>
    <property type="molecule type" value="Genomic_DNA"/>
</dbReference>
<evidence type="ECO:0000256" key="2">
    <source>
        <dbReference type="ARBA" id="ARBA00038115"/>
    </source>
</evidence>
<dbReference type="STRING" id="1313296.SAMN05661091_2305"/>
<dbReference type="Proteomes" id="UP000192940">
    <property type="component" value="Chromosome I"/>
</dbReference>
<dbReference type="SUPFAM" id="SSF53474">
    <property type="entry name" value="alpha/beta-Hydrolases"/>
    <property type="match status" value="1"/>
</dbReference>
<keyword evidence="5" id="KW-1185">Reference proteome</keyword>
<dbReference type="PANTHER" id="PTHR22946">
    <property type="entry name" value="DIENELACTONE HYDROLASE DOMAIN-CONTAINING PROTEIN-RELATED"/>
    <property type="match status" value="1"/>
</dbReference>
<comment type="similarity">
    <text evidence="2">Belongs to the AB hydrolase superfamily. FUS2 hydrolase family.</text>
</comment>
<dbReference type="InterPro" id="IPR029058">
    <property type="entry name" value="AB_hydrolase_fold"/>
</dbReference>
<dbReference type="InterPro" id="IPR050261">
    <property type="entry name" value="FrsA_esterase"/>
</dbReference>
<reference evidence="4 5" key="1">
    <citation type="submission" date="2017-04" db="EMBL/GenBank/DDBJ databases">
        <authorList>
            <person name="Afonso C.L."/>
            <person name="Miller P.J."/>
            <person name="Scott M.A."/>
            <person name="Spackman E."/>
            <person name="Goraichik I."/>
            <person name="Dimitrov K.M."/>
            <person name="Suarez D.L."/>
            <person name="Swayne D.E."/>
        </authorList>
    </citation>
    <scope>NUCLEOTIDE SEQUENCE [LARGE SCALE GENOMIC DNA]</scope>
    <source>
        <strain evidence="4 5">N3/975</strain>
    </source>
</reference>
<feature type="domain" description="AB hydrolase-1" evidence="3">
    <location>
        <begin position="139"/>
        <end position="306"/>
    </location>
</feature>
<evidence type="ECO:0000313" key="5">
    <source>
        <dbReference type="Proteomes" id="UP000192940"/>
    </source>
</evidence>
<dbReference type="AlphaFoldDB" id="A0A1X7HB13"/>
<gene>
    <name evidence="4" type="ORF">SAMN05661091_2305</name>
</gene>
<dbReference type="Gene3D" id="3.40.50.1820">
    <property type="entry name" value="alpha/beta hydrolase"/>
    <property type="match status" value="1"/>
</dbReference>
<accession>A0A1X7HB13</accession>
<protein>
    <submittedName>
        <fullName evidence="4">Alpha/beta hydrolase family protein</fullName>
    </submittedName>
</protein>